<reference evidence="3 4" key="2">
    <citation type="submission" date="2018-11" db="EMBL/GenBank/DDBJ databases">
        <authorList>
            <consortium name="Pathogen Informatics"/>
        </authorList>
    </citation>
    <scope>NUCLEOTIDE SEQUENCE [LARGE SCALE GENOMIC DNA]</scope>
    <source>
        <strain evidence="3 4">MHpl1</strain>
    </source>
</reference>
<dbReference type="GO" id="GO:0000781">
    <property type="term" value="C:chromosome, telomeric region"/>
    <property type="evidence" value="ECO:0007669"/>
    <property type="project" value="InterPro"/>
</dbReference>
<dbReference type="InterPro" id="IPR011564">
    <property type="entry name" value="Telomer_end-bd_POT1/Cdc13"/>
</dbReference>
<keyword evidence="1" id="KW-0812">Transmembrane</keyword>
<evidence type="ECO:0000313" key="3">
    <source>
        <dbReference type="EMBL" id="VDO55528.1"/>
    </source>
</evidence>
<feature type="domain" description="Telomeric single stranded DNA binding POT1/Cdc13" evidence="2">
    <location>
        <begin position="9"/>
        <end position="133"/>
    </location>
</feature>
<evidence type="ECO:0000256" key="1">
    <source>
        <dbReference type="SAM" id="Phobius"/>
    </source>
</evidence>
<dbReference type="GO" id="GO:0003677">
    <property type="term" value="F:DNA binding"/>
    <property type="evidence" value="ECO:0007669"/>
    <property type="project" value="InterPro"/>
</dbReference>
<dbReference type="WBParaSite" id="HPLM_0001515201-mRNA-1">
    <property type="protein sequence ID" value="HPLM_0001515201-mRNA-1"/>
    <property type="gene ID" value="HPLM_0001515201"/>
</dbReference>
<dbReference type="GO" id="GO:0000723">
    <property type="term" value="P:telomere maintenance"/>
    <property type="evidence" value="ECO:0007669"/>
    <property type="project" value="InterPro"/>
</dbReference>
<dbReference type="STRING" id="6290.A0A0N4WU46"/>
<keyword evidence="1" id="KW-1133">Transmembrane helix</keyword>
<dbReference type="Gene3D" id="2.40.50.140">
    <property type="entry name" value="Nucleic acid-binding proteins"/>
    <property type="match status" value="2"/>
</dbReference>
<dbReference type="SUPFAM" id="SSF50249">
    <property type="entry name" value="Nucleic acid-binding proteins"/>
    <property type="match status" value="1"/>
</dbReference>
<dbReference type="EMBL" id="UZAF01018854">
    <property type="protein sequence ID" value="VDO55528.1"/>
    <property type="molecule type" value="Genomic_DNA"/>
</dbReference>
<dbReference type="AlphaFoldDB" id="A0A0N4WU46"/>
<reference evidence="5" key="1">
    <citation type="submission" date="2017-02" db="UniProtKB">
        <authorList>
            <consortium name="WormBaseParasite"/>
        </authorList>
    </citation>
    <scope>IDENTIFICATION</scope>
</reference>
<sequence length="381" mass="42415">MAEAPLYEYTTLKSLPDSGRVNVYGVVLSITTPIFGGLIIEIRDERATVCLKVSKESEGHFKDLQPNDILRLHRAEVGSYRNEKALIVNIGAYGCHAVAWSCMSDTPTLKTSKTYTFDEQDVARLSELREWSGNGETRAEAPVSSPTSDCVNAEAEMLPTGEADVNSPTKRKNAKRKKCNTVESASEIPSLGTKFFNWYCEVLAVYEGKGEPLTVFVRAWDGTLASFSDDLNMFRADAESIETTFCETSLSVLAAVDAYTFDVCCYGDWAAQASKLKSIEEKPNEMDESSQREAVVQRLFKGNVREERKDIPKGFATPTQLLPFYCEEFTVGDIVYFSNIRNYLCKSRNCSALTMHEGGASFDRALCVIDENDPLHFEVSK</sequence>
<dbReference type="InterPro" id="IPR012340">
    <property type="entry name" value="NA-bd_OB-fold"/>
</dbReference>
<gene>
    <name evidence="3" type="ORF">HPLM_LOCUS15144</name>
</gene>
<feature type="transmembrane region" description="Helical" evidence="1">
    <location>
        <begin position="21"/>
        <end position="40"/>
    </location>
</feature>
<proteinExistence type="predicted"/>
<dbReference type="Proteomes" id="UP000268014">
    <property type="component" value="Unassembled WGS sequence"/>
</dbReference>
<dbReference type="SMART" id="SM00976">
    <property type="entry name" value="Telo_bind"/>
    <property type="match status" value="1"/>
</dbReference>
<evidence type="ECO:0000313" key="5">
    <source>
        <dbReference type="WBParaSite" id="HPLM_0001515201-mRNA-1"/>
    </source>
</evidence>
<dbReference type="OrthoDB" id="5854513at2759"/>
<protein>
    <submittedName>
        <fullName evidence="5">Telo_bind domain-containing protein</fullName>
    </submittedName>
</protein>
<accession>A0A0N4WU46</accession>
<keyword evidence="1" id="KW-0472">Membrane</keyword>
<name>A0A0N4WU46_HAEPC</name>
<organism evidence="5">
    <name type="scientific">Haemonchus placei</name>
    <name type="common">Barber's pole worm</name>
    <dbReference type="NCBI Taxonomy" id="6290"/>
    <lineage>
        <taxon>Eukaryota</taxon>
        <taxon>Metazoa</taxon>
        <taxon>Ecdysozoa</taxon>
        <taxon>Nematoda</taxon>
        <taxon>Chromadorea</taxon>
        <taxon>Rhabditida</taxon>
        <taxon>Rhabditina</taxon>
        <taxon>Rhabditomorpha</taxon>
        <taxon>Strongyloidea</taxon>
        <taxon>Trichostrongylidae</taxon>
        <taxon>Haemonchus</taxon>
    </lineage>
</organism>
<evidence type="ECO:0000259" key="2">
    <source>
        <dbReference type="SMART" id="SM00976"/>
    </source>
</evidence>
<evidence type="ECO:0000313" key="4">
    <source>
        <dbReference type="Proteomes" id="UP000268014"/>
    </source>
</evidence>
<keyword evidence="4" id="KW-1185">Reference proteome</keyword>